<dbReference type="PANTHER" id="PTHR30632">
    <property type="entry name" value="MOLYBDATE-BINDING PERIPLASMIC PROTEIN"/>
    <property type="match status" value="1"/>
</dbReference>
<evidence type="ECO:0000256" key="1">
    <source>
        <dbReference type="ARBA" id="ARBA00009175"/>
    </source>
</evidence>
<keyword evidence="2" id="KW-0479">Metal-binding</keyword>
<sequence>MKILLSLLAAIGLVAPALADEVKVAVAANFAAPVKKIAADFEADTGHKVVISTGSTGAFYAQIRNGAPFEVFLAADDETPAKIEAEGAGVKGSRFTYAIGKLVLWSAKPGYVDDKGEVLKKGDFARLALANPKTAPYGAAGVEVLKKLGLAESLQAKIVQGENITQAWQFVSSGNAELGFVALSQVWENGKLTGGSAWIVPAADYASIRQDAILLARGEGKPAADAFLKYLRADKARAVIKSYGYEY</sequence>
<evidence type="ECO:0000313" key="6">
    <source>
        <dbReference type="Proteomes" id="UP001548590"/>
    </source>
</evidence>
<name>A0ABV2CVI1_9RHOO</name>
<evidence type="ECO:0000313" key="5">
    <source>
        <dbReference type="EMBL" id="MET1491944.1"/>
    </source>
</evidence>
<dbReference type="Pfam" id="PF13531">
    <property type="entry name" value="SBP_bac_11"/>
    <property type="match status" value="1"/>
</dbReference>
<evidence type="ECO:0000256" key="4">
    <source>
        <dbReference type="SAM" id="SignalP"/>
    </source>
</evidence>
<evidence type="ECO:0000256" key="2">
    <source>
        <dbReference type="ARBA" id="ARBA00022723"/>
    </source>
</evidence>
<dbReference type="InterPro" id="IPR005950">
    <property type="entry name" value="ModA"/>
</dbReference>
<evidence type="ECO:0000256" key="3">
    <source>
        <dbReference type="ARBA" id="ARBA00022729"/>
    </source>
</evidence>
<dbReference type="EMBL" id="JBEWLZ010000018">
    <property type="protein sequence ID" value="MET1491944.1"/>
    <property type="molecule type" value="Genomic_DNA"/>
</dbReference>
<dbReference type="PANTHER" id="PTHR30632:SF14">
    <property type="entry name" value="TUNGSTATE_MOLYBDATE_CHROMATE-BINDING PROTEIN MODA"/>
    <property type="match status" value="1"/>
</dbReference>
<dbReference type="Proteomes" id="UP001548590">
    <property type="component" value="Unassembled WGS sequence"/>
</dbReference>
<dbReference type="NCBIfam" id="TIGR01256">
    <property type="entry name" value="modA"/>
    <property type="match status" value="1"/>
</dbReference>
<dbReference type="Gene3D" id="3.40.190.10">
    <property type="entry name" value="Periplasmic binding protein-like II"/>
    <property type="match status" value="2"/>
</dbReference>
<reference evidence="5 6" key="1">
    <citation type="submission" date="2024-07" db="EMBL/GenBank/DDBJ databases">
        <title>Uliginosibacterium paludis KCTC:42655.</title>
        <authorList>
            <person name="Kim M.K."/>
        </authorList>
    </citation>
    <scope>NUCLEOTIDE SEQUENCE [LARGE SCALE GENOMIC DNA]</scope>
    <source>
        <strain evidence="5 6">KCTC 42655</strain>
    </source>
</reference>
<comment type="similarity">
    <text evidence="1">Belongs to the bacterial solute-binding protein ModA family.</text>
</comment>
<dbReference type="InterPro" id="IPR050682">
    <property type="entry name" value="ModA/WtpA"/>
</dbReference>
<dbReference type="InterPro" id="IPR044084">
    <property type="entry name" value="AvModA-like_subst-bd"/>
</dbReference>
<feature type="signal peptide" evidence="4">
    <location>
        <begin position="1"/>
        <end position="19"/>
    </location>
</feature>
<accession>A0ABV2CVI1</accession>
<protein>
    <submittedName>
        <fullName evidence="5">Molybdate ABC transporter substrate-binding protein</fullName>
    </submittedName>
</protein>
<dbReference type="CDD" id="cd13539">
    <property type="entry name" value="PBP2_AvModA"/>
    <property type="match status" value="1"/>
</dbReference>
<proteinExistence type="inferred from homology"/>
<keyword evidence="6" id="KW-1185">Reference proteome</keyword>
<keyword evidence="3 4" id="KW-0732">Signal</keyword>
<feature type="chain" id="PRO_5047418608" evidence="4">
    <location>
        <begin position="20"/>
        <end position="247"/>
    </location>
</feature>
<dbReference type="RefSeq" id="WP_345930261.1">
    <property type="nucleotide sequence ID" value="NZ_JBDIVF010000015.1"/>
</dbReference>
<dbReference type="PIRSF" id="PIRSF004846">
    <property type="entry name" value="ModA"/>
    <property type="match status" value="1"/>
</dbReference>
<organism evidence="5 6">
    <name type="scientific">Uliginosibacterium paludis</name>
    <dbReference type="NCBI Taxonomy" id="1615952"/>
    <lineage>
        <taxon>Bacteria</taxon>
        <taxon>Pseudomonadati</taxon>
        <taxon>Pseudomonadota</taxon>
        <taxon>Betaproteobacteria</taxon>
        <taxon>Rhodocyclales</taxon>
        <taxon>Zoogloeaceae</taxon>
        <taxon>Uliginosibacterium</taxon>
    </lineage>
</organism>
<comment type="caution">
    <text evidence="5">The sequence shown here is derived from an EMBL/GenBank/DDBJ whole genome shotgun (WGS) entry which is preliminary data.</text>
</comment>
<dbReference type="SUPFAM" id="SSF53850">
    <property type="entry name" value="Periplasmic binding protein-like II"/>
    <property type="match status" value="1"/>
</dbReference>
<gene>
    <name evidence="5" type="primary">modA</name>
    <name evidence="5" type="ORF">ABVT11_19045</name>
</gene>